<gene>
    <name evidence="1" type="ORF">LAMO00422_LOCUS7400</name>
</gene>
<organism evidence="1">
    <name type="scientific">Amorphochlora amoebiformis</name>
    <dbReference type="NCBI Taxonomy" id="1561963"/>
    <lineage>
        <taxon>Eukaryota</taxon>
        <taxon>Sar</taxon>
        <taxon>Rhizaria</taxon>
        <taxon>Cercozoa</taxon>
        <taxon>Chlorarachniophyceae</taxon>
        <taxon>Amorphochlora</taxon>
    </lineage>
</organism>
<dbReference type="EMBL" id="HBEM01010578">
    <property type="protein sequence ID" value="CAD8443811.1"/>
    <property type="molecule type" value="Transcribed_RNA"/>
</dbReference>
<evidence type="ECO:0000313" key="1">
    <source>
        <dbReference type="EMBL" id="CAD8443811.1"/>
    </source>
</evidence>
<dbReference type="AlphaFoldDB" id="A0A7S0D531"/>
<sequence length="96" mass="10526">MEQKAAEAALSMLVDTIVTNTSSYGLPMLDLRTVMRDEKDWANPIEPSNAGGQKIAASIAKVLLRDPTLNFTKTSLEVKTSESKKPTSLIYVSQRL</sequence>
<protein>
    <submittedName>
        <fullName evidence="1">Uncharacterized protein</fullName>
    </submittedName>
</protein>
<proteinExistence type="predicted"/>
<name>A0A7S0D531_9EUKA</name>
<accession>A0A7S0D531</accession>
<reference evidence="1" key="1">
    <citation type="submission" date="2021-01" db="EMBL/GenBank/DDBJ databases">
        <authorList>
            <person name="Corre E."/>
            <person name="Pelletier E."/>
            <person name="Niang G."/>
            <person name="Scheremetjew M."/>
            <person name="Finn R."/>
            <person name="Kale V."/>
            <person name="Holt S."/>
            <person name="Cochrane G."/>
            <person name="Meng A."/>
            <person name="Brown T."/>
            <person name="Cohen L."/>
        </authorList>
    </citation>
    <scope>NUCLEOTIDE SEQUENCE</scope>
    <source>
        <strain evidence="1">CCMP2058</strain>
    </source>
</reference>